<proteinExistence type="predicted"/>
<feature type="transmembrane region" description="Helical" evidence="1">
    <location>
        <begin position="6"/>
        <end position="26"/>
    </location>
</feature>
<reference evidence="2 3" key="1">
    <citation type="submission" date="2024-01" db="EMBL/GenBank/DDBJ databases">
        <title>Genome assemblies of Stephania.</title>
        <authorList>
            <person name="Yang L."/>
        </authorList>
    </citation>
    <scope>NUCLEOTIDE SEQUENCE [LARGE SCALE GENOMIC DNA]</scope>
    <source>
        <strain evidence="2">YNDBR</strain>
        <tissue evidence="2">Leaf</tissue>
    </source>
</reference>
<evidence type="ECO:0000313" key="2">
    <source>
        <dbReference type="EMBL" id="KAK9142309.1"/>
    </source>
</evidence>
<keyword evidence="1" id="KW-0812">Transmembrane</keyword>
<name>A0AAP0JYT1_9MAGN</name>
<feature type="transmembrane region" description="Helical" evidence="1">
    <location>
        <begin position="47"/>
        <end position="70"/>
    </location>
</feature>
<dbReference type="AlphaFoldDB" id="A0AAP0JYT1"/>
<gene>
    <name evidence="2" type="ORF">Syun_011709</name>
</gene>
<protein>
    <submittedName>
        <fullName evidence="2">Uncharacterized protein</fullName>
    </submittedName>
</protein>
<keyword evidence="3" id="KW-1185">Reference proteome</keyword>
<keyword evidence="1" id="KW-0472">Membrane</keyword>
<keyword evidence="1" id="KW-1133">Transmembrane helix</keyword>
<accession>A0AAP0JYT1</accession>
<sequence length="72" mass="8340">MHLKIVIFSTCSLLTGNLNVLLNCFMRNYPERSMTGKSNWSDDEGDWLATDTFPSVSLRYLIVAFLLFYIKK</sequence>
<dbReference type="Proteomes" id="UP001420932">
    <property type="component" value="Unassembled WGS sequence"/>
</dbReference>
<evidence type="ECO:0000256" key="1">
    <source>
        <dbReference type="SAM" id="Phobius"/>
    </source>
</evidence>
<comment type="caution">
    <text evidence="2">The sequence shown here is derived from an EMBL/GenBank/DDBJ whole genome shotgun (WGS) entry which is preliminary data.</text>
</comment>
<dbReference type="EMBL" id="JBBNAF010000005">
    <property type="protein sequence ID" value="KAK9142309.1"/>
    <property type="molecule type" value="Genomic_DNA"/>
</dbReference>
<evidence type="ECO:0000313" key="3">
    <source>
        <dbReference type="Proteomes" id="UP001420932"/>
    </source>
</evidence>
<organism evidence="2 3">
    <name type="scientific">Stephania yunnanensis</name>
    <dbReference type="NCBI Taxonomy" id="152371"/>
    <lineage>
        <taxon>Eukaryota</taxon>
        <taxon>Viridiplantae</taxon>
        <taxon>Streptophyta</taxon>
        <taxon>Embryophyta</taxon>
        <taxon>Tracheophyta</taxon>
        <taxon>Spermatophyta</taxon>
        <taxon>Magnoliopsida</taxon>
        <taxon>Ranunculales</taxon>
        <taxon>Menispermaceae</taxon>
        <taxon>Menispermoideae</taxon>
        <taxon>Cissampelideae</taxon>
        <taxon>Stephania</taxon>
    </lineage>
</organism>